<feature type="domain" description="EF-hand" evidence="10">
    <location>
        <begin position="320"/>
        <end position="355"/>
    </location>
</feature>
<gene>
    <name evidence="11" type="primary">Efhb</name>
    <name evidence="11" type="ORF">UROIND_R07780</name>
</gene>
<evidence type="ECO:0000313" key="12">
    <source>
        <dbReference type="Proteomes" id="UP000654395"/>
    </source>
</evidence>
<accession>A0A852L5L4</accession>
<evidence type="ECO:0000256" key="1">
    <source>
        <dbReference type="ARBA" id="ARBA00004611"/>
    </source>
</evidence>
<keyword evidence="5" id="KW-0106">Calcium</keyword>
<dbReference type="OrthoDB" id="2096280at2759"/>
<evidence type="ECO:0000256" key="3">
    <source>
        <dbReference type="ARBA" id="ARBA00022723"/>
    </source>
</evidence>
<evidence type="ECO:0000256" key="7">
    <source>
        <dbReference type="ARBA" id="ARBA00023069"/>
    </source>
</evidence>
<keyword evidence="3" id="KW-0479">Metal-binding</keyword>
<keyword evidence="8" id="KW-0206">Cytoskeleton</keyword>
<dbReference type="AlphaFoldDB" id="A0A852L5L4"/>
<dbReference type="Pfam" id="PF25325">
    <property type="entry name" value="EF-hand_EFHB_C"/>
    <property type="match status" value="1"/>
</dbReference>
<evidence type="ECO:0000256" key="2">
    <source>
        <dbReference type="ARBA" id="ARBA00022490"/>
    </source>
</evidence>
<feature type="non-terminal residue" evidence="11">
    <location>
        <position position="1"/>
    </location>
</feature>
<name>A0A852L5L4_UROIN</name>
<dbReference type="Proteomes" id="UP000654395">
    <property type="component" value="Unassembled WGS sequence"/>
</dbReference>
<sequence>MAGQLLPIYQGRFSDRFPELSAAGKLLPAGDTAAGCLTEVLPRPITPTTVRKFRNTTNPAPGVERIFYGRADDPDIASHMTHGIETRFLHSAASLINPLPKTTFQQKIQDKKEAIYFSNRQASLGRSHDQSSMLPKGLDIINTTFGKKVIKDVSAGELINPPKTFEEVDKEAREGHDLYIVSHSDYYEGEAIDRKYEAPNFSKSFVYGIKTPHSKDGRGVSKCLNWLCDLQSKSTAKVVSEQTDDFEEEFRPHVRKVLDPIAAAMNAPPGHTFGTVLHRDKCGVGDLLHCQVPREFLHGKGRERAVLTAVRQSLKKANYENFNMLLEAFRHYDKNGDGKIDKDGVRKSCFQLNLNLDEELLDSLFDHCDLDKDGLINYLEFANFLNWKDKTAVKKFEEKIIIKGEKLDASVLPDDTKINDEPLLNMHGCKEDLVLKELGSSAKSPKPLERSTDHVFTNYQTTSSQYNAVVGGLPTTCYPVCGIPTIRTDLSAPQIRRVSDRTNYGDQANAYALLFPSVFSQKGVYERDFFKARPKAEIAQILCNIGMKVSDERFEEIWKQACMKHQKEEVCEESIRNVLDEIHVSHTQTSS</sequence>
<dbReference type="PROSITE" id="PS50222">
    <property type="entry name" value="EF_HAND_2"/>
    <property type="match status" value="2"/>
</dbReference>
<dbReference type="GO" id="GO:0005509">
    <property type="term" value="F:calcium ion binding"/>
    <property type="evidence" value="ECO:0007669"/>
    <property type="project" value="InterPro"/>
</dbReference>
<keyword evidence="12" id="KW-1185">Reference proteome</keyword>
<keyword evidence="7" id="KW-0969">Cilium</keyword>
<reference evidence="11" key="1">
    <citation type="submission" date="2020-02" db="EMBL/GenBank/DDBJ databases">
        <title>Bird 10,000 Genomes (B10K) Project - Family phase.</title>
        <authorList>
            <person name="Zhang G."/>
        </authorList>
    </citation>
    <scope>NUCLEOTIDE SEQUENCE</scope>
    <source>
        <strain evidence="11">B10K-DU-030-59</strain>
    </source>
</reference>
<dbReference type="PANTHER" id="PTHR12086">
    <property type="entry name" value="EF-HAND DOMAIN C-TERMINAL CONTAINING PROTEIN"/>
    <property type="match status" value="1"/>
</dbReference>
<dbReference type="InterPro" id="IPR011992">
    <property type="entry name" value="EF-hand-dom_pair"/>
</dbReference>
<comment type="subcellular location">
    <subcellularLocation>
        <location evidence="1">Cytoplasm</location>
        <location evidence="1">Cytoskeleton</location>
        <location evidence="1">Flagellum axoneme</location>
    </subcellularLocation>
</comment>
<evidence type="ECO:0000256" key="8">
    <source>
        <dbReference type="ARBA" id="ARBA00023212"/>
    </source>
</evidence>
<comment type="caution">
    <text evidence="11">The sequence shown here is derived from an EMBL/GenBank/DDBJ whole genome shotgun (WGS) entry which is preliminary data.</text>
</comment>
<organism evidence="11 12">
    <name type="scientific">Urocolius indicus</name>
    <name type="common">Red-faced mousebird</name>
    <name type="synonym">Colius indicus</name>
    <dbReference type="NCBI Taxonomy" id="458196"/>
    <lineage>
        <taxon>Eukaryota</taxon>
        <taxon>Metazoa</taxon>
        <taxon>Chordata</taxon>
        <taxon>Craniata</taxon>
        <taxon>Vertebrata</taxon>
        <taxon>Euteleostomi</taxon>
        <taxon>Archelosauria</taxon>
        <taxon>Archosauria</taxon>
        <taxon>Dinosauria</taxon>
        <taxon>Saurischia</taxon>
        <taxon>Theropoda</taxon>
        <taxon>Coelurosauria</taxon>
        <taxon>Aves</taxon>
        <taxon>Neognathae</taxon>
        <taxon>Neoaves</taxon>
        <taxon>Telluraves</taxon>
        <taxon>Coraciimorphae</taxon>
        <taxon>Coliiformes</taxon>
        <taxon>Coliidae</taxon>
        <taxon>Urocolius</taxon>
    </lineage>
</organism>
<proteinExistence type="predicted"/>
<protein>
    <submittedName>
        <fullName evidence="11">EFHB protein</fullName>
    </submittedName>
</protein>
<keyword evidence="2" id="KW-0963">Cytoplasm</keyword>
<dbReference type="InterPro" id="IPR002048">
    <property type="entry name" value="EF_hand_dom"/>
</dbReference>
<keyword evidence="9" id="KW-0966">Cell projection</keyword>
<dbReference type="InterPro" id="IPR018247">
    <property type="entry name" value="EF_Hand_1_Ca_BS"/>
</dbReference>
<evidence type="ECO:0000256" key="4">
    <source>
        <dbReference type="ARBA" id="ARBA00022737"/>
    </source>
</evidence>
<dbReference type="Pfam" id="PF13499">
    <property type="entry name" value="EF-hand_7"/>
    <property type="match status" value="1"/>
</dbReference>
<evidence type="ECO:0000313" key="11">
    <source>
        <dbReference type="EMBL" id="NXX83725.1"/>
    </source>
</evidence>
<feature type="domain" description="EF-hand" evidence="10">
    <location>
        <begin position="356"/>
        <end position="391"/>
    </location>
</feature>
<dbReference type="CDD" id="cd00051">
    <property type="entry name" value="EFh"/>
    <property type="match status" value="1"/>
</dbReference>
<dbReference type="SUPFAM" id="SSF47473">
    <property type="entry name" value="EF-hand"/>
    <property type="match status" value="1"/>
</dbReference>
<dbReference type="SMART" id="SM00054">
    <property type="entry name" value="EFh"/>
    <property type="match status" value="2"/>
</dbReference>
<dbReference type="InterPro" id="IPR057428">
    <property type="entry name" value="EFHB_EF-hand_C"/>
</dbReference>
<dbReference type="PROSITE" id="PS00018">
    <property type="entry name" value="EF_HAND_1"/>
    <property type="match status" value="1"/>
</dbReference>
<keyword evidence="6" id="KW-0282">Flagellum</keyword>
<dbReference type="PANTHER" id="PTHR12086:SF12">
    <property type="entry name" value="EF-HAND DOMAIN-CONTAINING FAMILY MEMBER B"/>
    <property type="match status" value="1"/>
</dbReference>
<evidence type="ECO:0000256" key="5">
    <source>
        <dbReference type="ARBA" id="ARBA00022837"/>
    </source>
</evidence>
<feature type="non-terminal residue" evidence="11">
    <location>
        <position position="591"/>
    </location>
</feature>
<dbReference type="EMBL" id="WBNH01009606">
    <property type="protein sequence ID" value="NXX83725.1"/>
    <property type="molecule type" value="Genomic_DNA"/>
</dbReference>
<evidence type="ECO:0000256" key="6">
    <source>
        <dbReference type="ARBA" id="ARBA00022846"/>
    </source>
</evidence>
<dbReference type="Gene3D" id="1.10.238.10">
    <property type="entry name" value="EF-hand"/>
    <property type="match status" value="1"/>
</dbReference>
<evidence type="ECO:0000256" key="9">
    <source>
        <dbReference type="ARBA" id="ARBA00023273"/>
    </source>
</evidence>
<keyword evidence="4" id="KW-0677">Repeat</keyword>
<dbReference type="InterPro" id="IPR040193">
    <property type="entry name" value="EFHC1/EFHC2/EFHB"/>
</dbReference>
<evidence type="ECO:0000259" key="10">
    <source>
        <dbReference type="PROSITE" id="PS50222"/>
    </source>
</evidence>